<evidence type="ECO:0000256" key="3">
    <source>
        <dbReference type="ARBA" id="ARBA00012236"/>
    </source>
</evidence>
<dbReference type="GO" id="GO:0009102">
    <property type="term" value="P:biotin biosynthetic process"/>
    <property type="evidence" value="ECO:0007669"/>
    <property type="project" value="UniProtKB-UniRule"/>
</dbReference>
<dbReference type="GO" id="GO:0051539">
    <property type="term" value="F:4 iron, 4 sulfur cluster binding"/>
    <property type="evidence" value="ECO:0007669"/>
    <property type="project" value="UniProtKB-KW"/>
</dbReference>
<dbReference type="InterPro" id="IPR010722">
    <property type="entry name" value="BATS_dom"/>
</dbReference>
<dbReference type="GO" id="GO:0051537">
    <property type="term" value="F:2 iron, 2 sulfur cluster binding"/>
    <property type="evidence" value="ECO:0007669"/>
    <property type="project" value="UniProtKB-KW"/>
</dbReference>
<evidence type="ECO:0000256" key="10">
    <source>
        <dbReference type="ARBA" id="ARBA00023004"/>
    </source>
</evidence>
<evidence type="ECO:0000313" key="17">
    <source>
        <dbReference type="Proteomes" id="UP000030355"/>
    </source>
</evidence>
<dbReference type="SUPFAM" id="SSF102114">
    <property type="entry name" value="Radical SAM enzymes"/>
    <property type="match status" value="1"/>
</dbReference>
<accession>A0A0A2A3Z8</accession>
<proteinExistence type="inferred from homology"/>
<name>A0A0A2A3Z8_PROMR</name>
<dbReference type="InterPro" id="IPR002684">
    <property type="entry name" value="Biotin_synth/BioAB"/>
</dbReference>
<dbReference type="UniPathway" id="UPA00078">
    <property type="reaction ID" value="UER00162"/>
</dbReference>
<evidence type="ECO:0000313" key="16">
    <source>
        <dbReference type="EMBL" id="KGF95123.1"/>
    </source>
</evidence>
<sequence length="335" mass="37597">MANSNNQLLKEIRFDWDKEEILKILNMPLIDLMWESQTIHRKFNKYDIQLASLFSVKTGGCEENCSYCSQSIYSASEIKSHPQFQVEEVLARAQIAKNEGADRFCMGWAWREIRDGKSFNAMLEMVSGVRELGMEACVTAGMLTEEQACRLADAGLTAYNHNLDTSPEHYKNIITTRTYQDRLDTIKRVRNAGINVCCGGIIGLGETNGDRASLLKVLSNMNPHPESVPINSLVAIEGTGLEDNQEIDSIEMIRMIATARILMPKSKIRLSAGREKLSKEAQILCFQCGANSIFYGDELLTTSNPSFQSDRKLLKEVGVSFNRAFETREKTLSSL</sequence>
<dbReference type="GO" id="GO:0004076">
    <property type="term" value="F:biotin synthase activity"/>
    <property type="evidence" value="ECO:0007669"/>
    <property type="project" value="UniProtKB-UniRule"/>
</dbReference>
<feature type="binding site" evidence="13 14">
    <location>
        <position position="68"/>
    </location>
    <ligand>
        <name>[4Fe-4S] cluster</name>
        <dbReference type="ChEBI" id="CHEBI:49883"/>
        <note>4Fe-4S-S-AdoMet</note>
    </ligand>
</feature>
<dbReference type="InterPro" id="IPR007197">
    <property type="entry name" value="rSAM"/>
</dbReference>
<dbReference type="SFLD" id="SFLDG01278">
    <property type="entry name" value="biotin_synthase_like"/>
    <property type="match status" value="1"/>
</dbReference>
<dbReference type="RefSeq" id="WP_032522598.1">
    <property type="nucleotide sequence ID" value="NZ_CP138977.1"/>
</dbReference>
<feature type="binding site" evidence="13 14">
    <location>
        <position position="269"/>
    </location>
    <ligand>
        <name>[2Fe-2S] cluster</name>
        <dbReference type="ChEBI" id="CHEBI:190135"/>
    </ligand>
</feature>
<dbReference type="SMART" id="SM00729">
    <property type="entry name" value="Elp3"/>
    <property type="match status" value="1"/>
</dbReference>
<feature type="binding site" evidence="13 14">
    <location>
        <position position="61"/>
    </location>
    <ligand>
        <name>[4Fe-4S] cluster</name>
        <dbReference type="ChEBI" id="CHEBI:49883"/>
        <note>4Fe-4S-S-AdoMet</note>
    </ligand>
</feature>
<dbReference type="PROSITE" id="PS51918">
    <property type="entry name" value="RADICAL_SAM"/>
    <property type="match status" value="1"/>
</dbReference>
<evidence type="ECO:0000256" key="8">
    <source>
        <dbReference type="ARBA" id="ARBA00022723"/>
    </source>
</evidence>
<dbReference type="GO" id="GO:0005506">
    <property type="term" value="F:iron ion binding"/>
    <property type="evidence" value="ECO:0007669"/>
    <property type="project" value="UniProtKB-UniRule"/>
</dbReference>
<dbReference type="PANTHER" id="PTHR22976">
    <property type="entry name" value="BIOTIN SYNTHASE"/>
    <property type="match status" value="1"/>
</dbReference>
<dbReference type="HAMAP" id="MF_01694">
    <property type="entry name" value="BioB"/>
    <property type="match status" value="1"/>
</dbReference>
<evidence type="ECO:0000256" key="5">
    <source>
        <dbReference type="ARBA" id="ARBA00022679"/>
    </source>
</evidence>
<feature type="binding site" evidence="13 14">
    <location>
        <position position="197"/>
    </location>
    <ligand>
        <name>[2Fe-2S] cluster</name>
        <dbReference type="ChEBI" id="CHEBI:190135"/>
    </ligand>
</feature>
<evidence type="ECO:0000256" key="14">
    <source>
        <dbReference type="PIRSR" id="PIRSR001619-1"/>
    </source>
</evidence>
<dbReference type="InterPro" id="IPR024177">
    <property type="entry name" value="Biotin_synthase"/>
</dbReference>
<dbReference type="InterPro" id="IPR013785">
    <property type="entry name" value="Aldolase_TIM"/>
</dbReference>
<keyword evidence="10 13" id="KW-0408">Iron</keyword>
<dbReference type="PIRSF" id="PIRSF001619">
    <property type="entry name" value="Biotin_synth"/>
    <property type="match status" value="1"/>
</dbReference>
<dbReference type="SFLD" id="SFLDF00272">
    <property type="entry name" value="biotin_synthase"/>
    <property type="match status" value="1"/>
</dbReference>
<evidence type="ECO:0000256" key="9">
    <source>
        <dbReference type="ARBA" id="ARBA00022756"/>
    </source>
</evidence>
<dbReference type="AlphaFoldDB" id="A0A0A2A3Z8"/>
<comment type="cofactor">
    <cofactor evidence="14">
        <name>[2Fe-2S] cluster</name>
        <dbReference type="ChEBI" id="CHEBI:190135"/>
    </cofactor>
    <text evidence="14">Binds 1 [2Fe-2S] cluster. The cluster is coordinated with 3 cysteines and 1 arginine.</text>
</comment>
<comment type="pathway">
    <text evidence="1 13">Cofactor biosynthesis; biotin biosynthesis; biotin from 7,8-diaminononanoate: step 2/2.</text>
</comment>
<dbReference type="STRING" id="93057.EU95_1486"/>
<keyword evidence="9 13" id="KW-0093">Biotin biosynthesis</keyword>
<comment type="subunit">
    <text evidence="13">Homodimer.</text>
</comment>
<dbReference type="eggNOG" id="COG0502">
    <property type="taxonomic scope" value="Bacteria"/>
</dbReference>
<keyword evidence="8 13" id="KW-0479">Metal-binding</keyword>
<dbReference type="Pfam" id="PF04055">
    <property type="entry name" value="Radical_SAM"/>
    <property type="match status" value="1"/>
</dbReference>
<protein>
    <recommendedName>
        <fullName evidence="3 13">Biotin synthase</fullName>
        <ecNumber evidence="3 13">2.8.1.6</ecNumber>
    </recommendedName>
</protein>
<reference evidence="17" key="1">
    <citation type="journal article" date="2014" name="Sci. Data">
        <title>Genomes of diverse isolates of the marine cyanobacterium Prochlorococcus.</title>
        <authorList>
            <person name="Biller S."/>
            <person name="Berube P."/>
            <person name="Thompson J."/>
            <person name="Kelly L."/>
            <person name="Roggensack S."/>
            <person name="Awad L."/>
            <person name="Roache-Johnson K."/>
            <person name="Ding H."/>
            <person name="Giovannoni S.J."/>
            <person name="Moore L.R."/>
            <person name="Chisholm S.W."/>
        </authorList>
    </citation>
    <scope>NUCLEOTIDE SEQUENCE [LARGE SCALE GENOMIC DNA]</scope>
    <source>
        <strain evidence="17">MIT 9201</strain>
    </source>
</reference>
<evidence type="ECO:0000256" key="1">
    <source>
        <dbReference type="ARBA" id="ARBA00004942"/>
    </source>
</evidence>
<evidence type="ECO:0000256" key="11">
    <source>
        <dbReference type="ARBA" id="ARBA00023014"/>
    </source>
</evidence>
<comment type="similarity">
    <text evidence="2 13">Belongs to the radical SAM superfamily. Biotin synthase family.</text>
</comment>
<organism evidence="16 17">
    <name type="scientific">Prochlorococcus marinus str. MIT 9201</name>
    <dbReference type="NCBI Taxonomy" id="93057"/>
    <lineage>
        <taxon>Bacteria</taxon>
        <taxon>Bacillati</taxon>
        <taxon>Cyanobacteriota</taxon>
        <taxon>Cyanophyceae</taxon>
        <taxon>Synechococcales</taxon>
        <taxon>Prochlorococcaceae</taxon>
        <taxon>Prochlorococcus</taxon>
    </lineage>
</organism>
<evidence type="ECO:0000256" key="13">
    <source>
        <dbReference type="HAMAP-Rule" id="MF_01694"/>
    </source>
</evidence>
<keyword evidence="4 13" id="KW-0004">4Fe-4S</keyword>
<keyword evidence="11 13" id="KW-0411">Iron-sulfur</keyword>
<dbReference type="OrthoDB" id="9786826at2"/>
<dbReference type="NCBIfam" id="TIGR00433">
    <property type="entry name" value="bioB"/>
    <property type="match status" value="1"/>
</dbReference>
<evidence type="ECO:0000259" key="15">
    <source>
        <dbReference type="PROSITE" id="PS51918"/>
    </source>
</evidence>
<dbReference type="EC" id="2.8.1.6" evidence="3 13"/>
<feature type="binding site" evidence="13 14">
    <location>
        <position position="65"/>
    </location>
    <ligand>
        <name>[4Fe-4S] cluster</name>
        <dbReference type="ChEBI" id="CHEBI:49883"/>
        <note>4Fe-4S-S-AdoMet</note>
    </ligand>
</feature>
<dbReference type="Gene3D" id="3.20.20.70">
    <property type="entry name" value="Aldolase class I"/>
    <property type="match status" value="1"/>
</dbReference>
<feature type="domain" description="Radical SAM core" evidence="15">
    <location>
        <begin position="46"/>
        <end position="274"/>
    </location>
</feature>
<dbReference type="SFLD" id="SFLDS00029">
    <property type="entry name" value="Radical_SAM"/>
    <property type="match status" value="1"/>
</dbReference>
<dbReference type="InterPro" id="IPR058240">
    <property type="entry name" value="rSAM_sf"/>
</dbReference>
<dbReference type="SMART" id="SM00876">
    <property type="entry name" value="BATS"/>
    <property type="match status" value="1"/>
</dbReference>
<comment type="catalytic activity">
    <reaction evidence="12 13">
        <text>(4R,5S)-dethiobiotin + (sulfur carrier)-SH + 2 reduced [2Fe-2S]-[ferredoxin] + 2 S-adenosyl-L-methionine = (sulfur carrier)-H + biotin + 2 5'-deoxyadenosine + 2 L-methionine + 2 oxidized [2Fe-2S]-[ferredoxin]</text>
        <dbReference type="Rhea" id="RHEA:22060"/>
        <dbReference type="Rhea" id="RHEA-COMP:10000"/>
        <dbReference type="Rhea" id="RHEA-COMP:10001"/>
        <dbReference type="Rhea" id="RHEA-COMP:14737"/>
        <dbReference type="Rhea" id="RHEA-COMP:14739"/>
        <dbReference type="ChEBI" id="CHEBI:17319"/>
        <dbReference type="ChEBI" id="CHEBI:29917"/>
        <dbReference type="ChEBI" id="CHEBI:33737"/>
        <dbReference type="ChEBI" id="CHEBI:33738"/>
        <dbReference type="ChEBI" id="CHEBI:57586"/>
        <dbReference type="ChEBI" id="CHEBI:57844"/>
        <dbReference type="ChEBI" id="CHEBI:59789"/>
        <dbReference type="ChEBI" id="CHEBI:64428"/>
        <dbReference type="ChEBI" id="CHEBI:149473"/>
        <dbReference type="EC" id="2.8.1.6"/>
    </reaction>
</comment>
<keyword evidence="5 13" id="KW-0808">Transferase</keyword>
<evidence type="ECO:0000256" key="6">
    <source>
        <dbReference type="ARBA" id="ARBA00022691"/>
    </source>
</evidence>
<dbReference type="SFLD" id="SFLDG01060">
    <property type="entry name" value="BATS_domain_containing"/>
    <property type="match status" value="1"/>
</dbReference>
<dbReference type="Proteomes" id="UP000030355">
    <property type="component" value="Unassembled WGS sequence"/>
</dbReference>
<dbReference type="CDD" id="cd01335">
    <property type="entry name" value="Radical_SAM"/>
    <property type="match status" value="1"/>
</dbReference>
<keyword evidence="7 13" id="KW-0001">2Fe-2S</keyword>
<dbReference type="EMBL" id="JNAL01000016">
    <property type="protein sequence ID" value="KGF95123.1"/>
    <property type="molecule type" value="Genomic_DNA"/>
</dbReference>
<comment type="cofactor">
    <cofactor evidence="13 14">
        <name>[4Fe-4S] cluster</name>
        <dbReference type="ChEBI" id="CHEBI:49883"/>
    </cofactor>
    <text evidence="13 14">Binds 1 [4Fe-4S] cluster. The cluster is coordinated with 3 cysteines and an exchangeable S-adenosyl-L-methionine.</text>
</comment>
<evidence type="ECO:0000256" key="4">
    <source>
        <dbReference type="ARBA" id="ARBA00022485"/>
    </source>
</evidence>
<dbReference type="InterPro" id="IPR006638">
    <property type="entry name" value="Elp3/MiaA/NifB-like_rSAM"/>
</dbReference>
<evidence type="ECO:0000256" key="12">
    <source>
        <dbReference type="ARBA" id="ARBA00051157"/>
    </source>
</evidence>
<comment type="function">
    <text evidence="13">Catalyzes the conversion of dethiobiotin (DTB) to biotin by the insertion of a sulfur atom into dethiobiotin via a radical-based mechanism.</text>
</comment>
<comment type="caution">
    <text evidence="16">The sequence shown here is derived from an EMBL/GenBank/DDBJ whole genome shotgun (WGS) entry which is preliminary data.</text>
</comment>
<evidence type="ECO:0000256" key="2">
    <source>
        <dbReference type="ARBA" id="ARBA00010765"/>
    </source>
</evidence>
<feature type="binding site" evidence="13 14">
    <location>
        <position position="105"/>
    </location>
    <ligand>
        <name>[2Fe-2S] cluster</name>
        <dbReference type="ChEBI" id="CHEBI:190135"/>
    </ligand>
</feature>
<dbReference type="Pfam" id="PF06968">
    <property type="entry name" value="BATS"/>
    <property type="match status" value="1"/>
</dbReference>
<keyword evidence="6 13" id="KW-0949">S-adenosyl-L-methionine</keyword>
<feature type="binding site" evidence="13 14">
    <location>
        <position position="137"/>
    </location>
    <ligand>
        <name>[2Fe-2S] cluster</name>
        <dbReference type="ChEBI" id="CHEBI:190135"/>
    </ligand>
</feature>
<dbReference type="PANTHER" id="PTHR22976:SF2">
    <property type="entry name" value="BIOTIN SYNTHASE, MITOCHONDRIAL"/>
    <property type="match status" value="1"/>
</dbReference>
<evidence type="ECO:0000256" key="7">
    <source>
        <dbReference type="ARBA" id="ARBA00022714"/>
    </source>
</evidence>
<gene>
    <name evidence="13" type="primary">bioB</name>
    <name evidence="16" type="ORF">EU95_1486</name>
</gene>
<comment type="cofactor">
    <cofactor evidence="13">
        <name>[2Fe-2S] cluster</name>
        <dbReference type="ChEBI" id="CHEBI:190135"/>
    </cofactor>
    <text evidence="13">Binds 1 [2Fe-2S] cluster. The cluster is coordinated with 3 cysteines and 1 arginine.</text>
</comment>